<accession>A0A2H3JGL9</accession>
<evidence type="ECO:0000313" key="1">
    <source>
        <dbReference type="EMBL" id="PCH38993.1"/>
    </source>
</evidence>
<protein>
    <submittedName>
        <fullName evidence="1">Uncharacterized protein</fullName>
    </submittedName>
</protein>
<keyword evidence="2" id="KW-1185">Reference proteome</keyword>
<dbReference type="AlphaFoldDB" id="A0A2H3JGL9"/>
<dbReference type="Proteomes" id="UP000218811">
    <property type="component" value="Unassembled WGS sequence"/>
</dbReference>
<sequence length="131" mass="14716">MGPDRDILAVPGYEWPSVRKSAGVTQHAQRCNAARRSERIPFSVILGRGGITSESGPSKLLHRKARCTRRRPPAVLAPLVYVSHRTHLPKYARKERVRCSANIREMVTDSIRIILDQRNRGHGPLDCSLDV</sequence>
<proteinExistence type="predicted"/>
<name>A0A2H3JGL9_WOLCO</name>
<evidence type="ECO:0000313" key="2">
    <source>
        <dbReference type="Proteomes" id="UP000218811"/>
    </source>
</evidence>
<organism evidence="1 2">
    <name type="scientific">Wolfiporia cocos (strain MD-104)</name>
    <name type="common">Brown rot fungus</name>
    <dbReference type="NCBI Taxonomy" id="742152"/>
    <lineage>
        <taxon>Eukaryota</taxon>
        <taxon>Fungi</taxon>
        <taxon>Dikarya</taxon>
        <taxon>Basidiomycota</taxon>
        <taxon>Agaricomycotina</taxon>
        <taxon>Agaricomycetes</taxon>
        <taxon>Polyporales</taxon>
        <taxon>Phaeolaceae</taxon>
        <taxon>Wolfiporia</taxon>
    </lineage>
</organism>
<gene>
    <name evidence="1" type="ORF">WOLCODRAFT_141044</name>
</gene>
<dbReference type="EMBL" id="KB467943">
    <property type="protein sequence ID" value="PCH38993.1"/>
    <property type="molecule type" value="Genomic_DNA"/>
</dbReference>
<reference evidence="1 2" key="1">
    <citation type="journal article" date="2012" name="Science">
        <title>The Paleozoic origin of enzymatic lignin decomposition reconstructed from 31 fungal genomes.</title>
        <authorList>
            <person name="Floudas D."/>
            <person name="Binder M."/>
            <person name="Riley R."/>
            <person name="Barry K."/>
            <person name="Blanchette R.A."/>
            <person name="Henrissat B."/>
            <person name="Martinez A.T."/>
            <person name="Otillar R."/>
            <person name="Spatafora J.W."/>
            <person name="Yadav J.S."/>
            <person name="Aerts A."/>
            <person name="Benoit I."/>
            <person name="Boyd A."/>
            <person name="Carlson A."/>
            <person name="Copeland A."/>
            <person name="Coutinho P.M."/>
            <person name="de Vries R.P."/>
            <person name="Ferreira P."/>
            <person name="Findley K."/>
            <person name="Foster B."/>
            <person name="Gaskell J."/>
            <person name="Glotzer D."/>
            <person name="Gorecki P."/>
            <person name="Heitman J."/>
            <person name="Hesse C."/>
            <person name="Hori C."/>
            <person name="Igarashi K."/>
            <person name="Jurgens J.A."/>
            <person name="Kallen N."/>
            <person name="Kersten P."/>
            <person name="Kohler A."/>
            <person name="Kuees U."/>
            <person name="Kumar T.K.A."/>
            <person name="Kuo A."/>
            <person name="LaButti K."/>
            <person name="Larrondo L.F."/>
            <person name="Lindquist E."/>
            <person name="Ling A."/>
            <person name="Lombard V."/>
            <person name="Lucas S."/>
            <person name="Lundell T."/>
            <person name="Martin R."/>
            <person name="McLaughlin D.J."/>
            <person name="Morgenstern I."/>
            <person name="Morin E."/>
            <person name="Murat C."/>
            <person name="Nagy L.G."/>
            <person name="Nolan M."/>
            <person name="Ohm R.A."/>
            <person name="Patyshakuliyeva A."/>
            <person name="Rokas A."/>
            <person name="Ruiz-Duenas F.J."/>
            <person name="Sabat G."/>
            <person name="Salamov A."/>
            <person name="Samejima M."/>
            <person name="Schmutz J."/>
            <person name="Slot J.C."/>
            <person name="St John F."/>
            <person name="Stenlid J."/>
            <person name="Sun H."/>
            <person name="Sun S."/>
            <person name="Syed K."/>
            <person name="Tsang A."/>
            <person name="Wiebenga A."/>
            <person name="Young D."/>
            <person name="Pisabarro A."/>
            <person name="Eastwood D.C."/>
            <person name="Martin F."/>
            <person name="Cullen D."/>
            <person name="Grigoriev I.V."/>
            <person name="Hibbett D.S."/>
        </authorList>
    </citation>
    <scope>NUCLEOTIDE SEQUENCE [LARGE SCALE GENOMIC DNA]</scope>
    <source>
        <strain evidence="1 2">MD-104</strain>
    </source>
</reference>